<evidence type="ECO:0000256" key="6">
    <source>
        <dbReference type="ARBA" id="ARBA00022989"/>
    </source>
</evidence>
<dbReference type="InterPro" id="IPR030457">
    <property type="entry name" value="ELO_CS"/>
</dbReference>
<comment type="subcellular location">
    <subcellularLocation>
        <location evidence="1">Membrane</location>
        <topology evidence="1">Multi-pass membrane protein</topology>
    </subcellularLocation>
</comment>
<dbReference type="GO" id="GO:0005789">
    <property type="term" value="C:endoplasmic reticulum membrane"/>
    <property type="evidence" value="ECO:0007669"/>
    <property type="project" value="TreeGrafter"/>
</dbReference>
<evidence type="ECO:0000313" key="11">
    <source>
        <dbReference type="EMBL" id="KAJ8947686.1"/>
    </source>
</evidence>
<evidence type="ECO:0000256" key="8">
    <source>
        <dbReference type="ARBA" id="ARBA00023136"/>
    </source>
</evidence>
<dbReference type="InterPro" id="IPR002076">
    <property type="entry name" value="ELO_fam"/>
</dbReference>
<dbReference type="PROSITE" id="PS01188">
    <property type="entry name" value="ELO"/>
    <property type="match status" value="1"/>
</dbReference>
<comment type="caution">
    <text evidence="11">The sequence shown here is derived from an EMBL/GenBank/DDBJ whole genome shotgun (WGS) entry which is preliminary data.</text>
</comment>
<evidence type="ECO:0000256" key="7">
    <source>
        <dbReference type="ARBA" id="ARBA00023098"/>
    </source>
</evidence>
<reference evidence="11" key="1">
    <citation type="journal article" date="2023" name="Insect Mol. Biol.">
        <title>Genome sequencing provides insights into the evolution of gene families encoding plant cell wall-degrading enzymes in longhorned beetles.</title>
        <authorList>
            <person name="Shin N.R."/>
            <person name="Okamura Y."/>
            <person name="Kirsch R."/>
            <person name="Pauchet Y."/>
        </authorList>
    </citation>
    <scope>NUCLEOTIDE SEQUENCE</scope>
    <source>
        <strain evidence="11">RBIC_L_NR</strain>
    </source>
</reference>
<dbReference type="PANTHER" id="PTHR11157">
    <property type="entry name" value="FATTY ACID ACYL TRANSFERASE-RELATED"/>
    <property type="match status" value="1"/>
</dbReference>
<dbReference type="GO" id="GO:0030148">
    <property type="term" value="P:sphingolipid biosynthetic process"/>
    <property type="evidence" value="ECO:0007669"/>
    <property type="project" value="TreeGrafter"/>
</dbReference>
<keyword evidence="7 10" id="KW-0443">Lipid metabolism</keyword>
<organism evidence="11 12">
    <name type="scientific">Rhamnusium bicolor</name>
    <dbReference type="NCBI Taxonomy" id="1586634"/>
    <lineage>
        <taxon>Eukaryota</taxon>
        <taxon>Metazoa</taxon>
        <taxon>Ecdysozoa</taxon>
        <taxon>Arthropoda</taxon>
        <taxon>Hexapoda</taxon>
        <taxon>Insecta</taxon>
        <taxon>Pterygota</taxon>
        <taxon>Neoptera</taxon>
        <taxon>Endopterygota</taxon>
        <taxon>Coleoptera</taxon>
        <taxon>Polyphaga</taxon>
        <taxon>Cucujiformia</taxon>
        <taxon>Chrysomeloidea</taxon>
        <taxon>Cerambycidae</taxon>
        <taxon>Lepturinae</taxon>
        <taxon>Rhagiini</taxon>
        <taxon>Rhamnusium</taxon>
    </lineage>
</organism>
<gene>
    <name evidence="11" type="ORF">NQ314_008563</name>
</gene>
<feature type="transmembrane region" description="Helical" evidence="10">
    <location>
        <begin position="145"/>
        <end position="162"/>
    </location>
</feature>
<dbReference type="Proteomes" id="UP001162156">
    <property type="component" value="Unassembled WGS sequence"/>
</dbReference>
<dbReference type="Pfam" id="PF01151">
    <property type="entry name" value="ELO"/>
    <property type="match status" value="1"/>
</dbReference>
<dbReference type="EMBL" id="JANEYF010002358">
    <property type="protein sequence ID" value="KAJ8947686.1"/>
    <property type="molecule type" value="Genomic_DNA"/>
</dbReference>
<evidence type="ECO:0000256" key="9">
    <source>
        <dbReference type="ARBA" id="ARBA00023160"/>
    </source>
</evidence>
<dbReference type="GO" id="GO:0042761">
    <property type="term" value="P:very long-chain fatty acid biosynthetic process"/>
    <property type="evidence" value="ECO:0007669"/>
    <property type="project" value="TreeGrafter"/>
</dbReference>
<keyword evidence="3 10" id="KW-0808">Transferase</keyword>
<comment type="similarity">
    <text evidence="10">Belongs to the ELO family.</text>
</comment>
<protein>
    <recommendedName>
        <fullName evidence="10">Elongation of very long chain fatty acids protein</fullName>
        <ecNumber evidence="10">2.3.1.199</ecNumber>
    </recommendedName>
    <alternativeName>
        <fullName evidence="10">Very-long-chain 3-oxoacyl-CoA synthase</fullName>
    </alternativeName>
</protein>
<feature type="transmembrane region" description="Helical" evidence="10">
    <location>
        <begin position="110"/>
        <end position="133"/>
    </location>
</feature>
<name>A0AAV8Y9X8_9CUCU</name>
<feature type="transmembrane region" description="Helical" evidence="10">
    <location>
        <begin position="168"/>
        <end position="187"/>
    </location>
</feature>
<evidence type="ECO:0000256" key="2">
    <source>
        <dbReference type="ARBA" id="ARBA00022516"/>
    </source>
</evidence>
<keyword evidence="12" id="KW-1185">Reference proteome</keyword>
<keyword evidence="8 10" id="KW-0472">Membrane</keyword>
<keyword evidence="6 10" id="KW-1133">Transmembrane helix</keyword>
<evidence type="ECO:0000256" key="10">
    <source>
        <dbReference type="RuleBase" id="RU361115"/>
    </source>
</evidence>
<dbReference type="EC" id="2.3.1.199" evidence="10"/>
<feature type="transmembrane region" description="Helical" evidence="10">
    <location>
        <begin position="28"/>
        <end position="48"/>
    </location>
</feature>
<evidence type="ECO:0000313" key="12">
    <source>
        <dbReference type="Proteomes" id="UP001162156"/>
    </source>
</evidence>
<dbReference type="GO" id="GO:0034626">
    <property type="term" value="P:fatty acid elongation, polyunsaturated fatty acid"/>
    <property type="evidence" value="ECO:0007669"/>
    <property type="project" value="TreeGrafter"/>
</dbReference>
<accession>A0AAV8Y9X8</accession>
<keyword evidence="4 10" id="KW-0812">Transmembrane</keyword>
<sequence length="215" mass="25212">MALVLKKLYLGYFWLFDELADPRLKDSFLVSSPLVAILIPTIYLYFVFAWGPQFMKNRKPYKLKKLIIVYNISQILVNAAMLPYAISLIFKLDWNCARIDYSQSPEALLTLRLHIGFYLLKIYDLLDTVFFILRKSTRQVNFLHVYHHWGMILGTFITLNFAGGGELVWTGIINAIIHTVMYSYYLLSIVNKDWKGNFKFKKFLTQIQLVSIYLV</sequence>
<dbReference type="GO" id="GO:0034625">
    <property type="term" value="P:fatty acid elongation, monounsaturated fatty acid"/>
    <property type="evidence" value="ECO:0007669"/>
    <property type="project" value="TreeGrafter"/>
</dbReference>
<evidence type="ECO:0000256" key="1">
    <source>
        <dbReference type="ARBA" id="ARBA00004141"/>
    </source>
</evidence>
<dbReference type="GO" id="GO:0019367">
    <property type="term" value="P:fatty acid elongation, saturated fatty acid"/>
    <property type="evidence" value="ECO:0007669"/>
    <property type="project" value="TreeGrafter"/>
</dbReference>
<keyword evidence="9 10" id="KW-0275">Fatty acid biosynthesis</keyword>
<dbReference type="AlphaFoldDB" id="A0AAV8Y9X8"/>
<evidence type="ECO:0000256" key="5">
    <source>
        <dbReference type="ARBA" id="ARBA00022832"/>
    </source>
</evidence>
<feature type="transmembrane region" description="Helical" evidence="10">
    <location>
        <begin position="68"/>
        <end position="90"/>
    </location>
</feature>
<comment type="catalytic activity">
    <reaction evidence="10">
        <text>a very-long-chain acyl-CoA + malonyl-CoA + H(+) = a very-long-chain 3-oxoacyl-CoA + CO2 + CoA</text>
        <dbReference type="Rhea" id="RHEA:32727"/>
        <dbReference type="ChEBI" id="CHEBI:15378"/>
        <dbReference type="ChEBI" id="CHEBI:16526"/>
        <dbReference type="ChEBI" id="CHEBI:57287"/>
        <dbReference type="ChEBI" id="CHEBI:57384"/>
        <dbReference type="ChEBI" id="CHEBI:90725"/>
        <dbReference type="ChEBI" id="CHEBI:90736"/>
        <dbReference type="EC" id="2.3.1.199"/>
    </reaction>
</comment>
<keyword evidence="5 10" id="KW-0276">Fatty acid metabolism</keyword>
<evidence type="ECO:0000256" key="3">
    <source>
        <dbReference type="ARBA" id="ARBA00022679"/>
    </source>
</evidence>
<proteinExistence type="inferred from homology"/>
<evidence type="ECO:0000256" key="4">
    <source>
        <dbReference type="ARBA" id="ARBA00022692"/>
    </source>
</evidence>
<dbReference type="PANTHER" id="PTHR11157:SF21">
    <property type="entry name" value="ELONGATION OF VERY LONG CHAIN FATTY ACIDS PROTEIN"/>
    <property type="match status" value="1"/>
</dbReference>
<keyword evidence="2 10" id="KW-0444">Lipid biosynthesis</keyword>
<dbReference type="GO" id="GO:0009922">
    <property type="term" value="F:fatty acid elongase activity"/>
    <property type="evidence" value="ECO:0007669"/>
    <property type="project" value="UniProtKB-EC"/>
</dbReference>